<evidence type="ECO:0000256" key="1">
    <source>
        <dbReference type="SAM" id="MobiDB-lite"/>
    </source>
</evidence>
<dbReference type="AlphaFoldDB" id="A0A6A6NPF4"/>
<gene>
    <name evidence="2" type="ORF">BDY21DRAFT_366856</name>
</gene>
<proteinExistence type="predicted"/>
<dbReference type="EMBL" id="MU001696">
    <property type="protein sequence ID" value="KAF2453569.1"/>
    <property type="molecule type" value="Genomic_DNA"/>
</dbReference>
<evidence type="ECO:0000313" key="2">
    <source>
        <dbReference type="EMBL" id="KAF2453569.1"/>
    </source>
</evidence>
<feature type="compositionally biased region" description="Polar residues" evidence="1">
    <location>
        <begin position="273"/>
        <end position="297"/>
    </location>
</feature>
<evidence type="ECO:0000313" key="3">
    <source>
        <dbReference type="Proteomes" id="UP000799766"/>
    </source>
</evidence>
<organism evidence="2 3">
    <name type="scientific">Lineolata rhizophorae</name>
    <dbReference type="NCBI Taxonomy" id="578093"/>
    <lineage>
        <taxon>Eukaryota</taxon>
        <taxon>Fungi</taxon>
        <taxon>Dikarya</taxon>
        <taxon>Ascomycota</taxon>
        <taxon>Pezizomycotina</taxon>
        <taxon>Dothideomycetes</taxon>
        <taxon>Dothideomycetes incertae sedis</taxon>
        <taxon>Lineolatales</taxon>
        <taxon>Lineolataceae</taxon>
        <taxon>Lineolata</taxon>
    </lineage>
</organism>
<name>A0A6A6NPF4_9PEZI</name>
<feature type="region of interest" description="Disordered" evidence="1">
    <location>
        <begin position="181"/>
        <end position="307"/>
    </location>
</feature>
<dbReference type="OrthoDB" id="5138733at2759"/>
<dbReference type="Proteomes" id="UP000799766">
    <property type="component" value="Unassembled WGS sequence"/>
</dbReference>
<sequence length="363" mass="39798">MHPKAPLFRLMRRQRVTSLREELGYGHQNSNGSLMNAVRKCIQNYETASGIPAADLLDWKSIEHQAGLSDMTHEFLENEDGNQNPSRLQYSRDSATIAGNLKKLFYVVIHQKSKNIKSKDSKCNNSGRSLQEGIVVNLSDTEPEIPETSCSPARSQIPTAVMVGSTSSAGAQFMTRTSCSLAHPTSHVTSPGPTNRKRSAEELRSSSTSATTPHGQPSTGKRRRNETIQGPVNASERPMHARRTPYGYSRDDEVTKDSPGAQGPAVNNDESKVSNIAQGLPTTHTATNSDWPSQSTRAKSKVNVASGAPGKVEKAHFSVFSDMNKLARANIRFRVSGVFEFSYTAASSPHRLDRKVQRYDTAR</sequence>
<feature type="compositionally biased region" description="Polar residues" evidence="1">
    <location>
        <begin position="205"/>
        <end position="219"/>
    </location>
</feature>
<protein>
    <submittedName>
        <fullName evidence="2">Uncharacterized protein</fullName>
    </submittedName>
</protein>
<reference evidence="2" key="1">
    <citation type="journal article" date="2020" name="Stud. Mycol.">
        <title>101 Dothideomycetes genomes: a test case for predicting lifestyles and emergence of pathogens.</title>
        <authorList>
            <person name="Haridas S."/>
            <person name="Albert R."/>
            <person name="Binder M."/>
            <person name="Bloem J."/>
            <person name="Labutti K."/>
            <person name="Salamov A."/>
            <person name="Andreopoulos B."/>
            <person name="Baker S."/>
            <person name="Barry K."/>
            <person name="Bills G."/>
            <person name="Bluhm B."/>
            <person name="Cannon C."/>
            <person name="Castanera R."/>
            <person name="Culley D."/>
            <person name="Daum C."/>
            <person name="Ezra D."/>
            <person name="Gonzalez J."/>
            <person name="Henrissat B."/>
            <person name="Kuo A."/>
            <person name="Liang C."/>
            <person name="Lipzen A."/>
            <person name="Lutzoni F."/>
            <person name="Magnuson J."/>
            <person name="Mondo S."/>
            <person name="Nolan M."/>
            <person name="Ohm R."/>
            <person name="Pangilinan J."/>
            <person name="Park H.-J."/>
            <person name="Ramirez L."/>
            <person name="Alfaro M."/>
            <person name="Sun H."/>
            <person name="Tritt A."/>
            <person name="Yoshinaga Y."/>
            <person name="Zwiers L.-H."/>
            <person name="Turgeon B."/>
            <person name="Goodwin S."/>
            <person name="Spatafora J."/>
            <person name="Crous P."/>
            <person name="Grigoriev I."/>
        </authorList>
    </citation>
    <scope>NUCLEOTIDE SEQUENCE</scope>
    <source>
        <strain evidence="2">ATCC 16933</strain>
    </source>
</reference>
<accession>A0A6A6NPF4</accession>
<keyword evidence="3" id="KW-1185">Reference proteome</keyword>